<sequence length="367" mass="41198">MKNLYKILALLLLVPALNLAGNGRGKYTKSKKLSKQYSLNADGMVKISNSFGNVTITTWDQPQVTFEIVVEVNGDDESRVEKQLKDIDVRFTSSSEMVEARTFNGENSGDDDFSFWDLFKSNNNRGYNGKVKIDYVVKMPITASLDLSNDYGAVIIDKLEGRADISCDYGRLDIGQLMARENELSFDYTRNSHIDYMKSGIIRADFSDFDLYDCEQLEFKGDYTKARLHKTERLNYKADFGTVETEESISVVGRADYTTSRLGVVLEKLDITADFGTLKVRELGKNIKSVNVRSDYTGIDLIYHRDASFRFDIDTEFAGINTSGDAEITNSSKDHTEKSISGYVGRSSSSGMIKIKSEFGSVSLKRN</sequence>
<proteinExistence type="predicted"/>
<evidence type="ECO:0008006" key="4">
    <source>
        <dbReference type="Google" id="ProtNLM"/>
    </source>
</evidence>
<gene>
    <name evidence="2" type="ORF">BST97_07885</name>
</gene>
<protein>
    <recommendedName>
        <fullName evidence="4">Adhesin domain-containing protein</fullName>
    </recommendedName>
</protein>
<organism evidence="2 3">
    <name type="scientific">Nonlabens spongiae</name>
    <dbReference type="NCBI Taxonomy" id="331648"/>
    <lineage>
        <taxon>Bacteria</taxon>
        <taxon>Pseudomonadati</taxon>
        <taxon>Bacteroidota</taxon>
        <taxon>Flavobacteriia</taxon>
        <taxon>Flavobacteriales</taxon>
        <taxon>Flavobacteriaceae</taxon>
        <taxon>Nonlabens</taxon>
    </lineage>
</organism>
<name>A0A1W6MJY0_9FLAO</name>
<dbReference type="AlphaFoldDB" id="A0A1W6MJY0"/>
<dbReference type="EMBL" id="CP019344">
    <property type="protein sequence ID" value="ARN77924.1"/>
    <property type="molecule type" value="Genomic_DNA"/>
</dbReference>
<evidence type="ECO:0000313" key="3">
    <source>
        <dbReference type="Proteomes" id="UP000193431"/>
    </source>
</evidence>
<keyword evidence="3" id="KW-1185">Reference proteome</keyword>
<reference evidence="2 3" key="1">
    <citation type="submission" date="2016-11" db="EMBL/GenBank/DDBJ databases">
        <title>Trade-off between light-utilization and light-protection in marine flavobacteria.</title>
        <authorList>
            <person name="Kumagai Y."/>
        </authorList>
    </citation>
    <scope>NUCLEOTIDE SEQUENCE [LARGE SCALE GENOMIC DNA]</scope>
    <source>
        <strain evidence="2 3">JCM 13191</strain>
    </source>
</reference>
<dbReference type="RefSeq" id="WP_085766721.1">
    <property type="nucleotide sequence ID" value="NZ_CP019344.1"/>
</dbReference>
<keyword evidence="1" id="KW-0732">Signal</keyword>
<dbReference type="STRING" id="331648.BST97_07885"/>
<accession>A0A1W6MJY0</accession>
<evidence type="ECO:0000256" key="1">
    <source>
        <dbReference type="SAM" id="SignalP"/>
    </source>
</evidence>
<evidence type="ECO:0000313" key="2">
    <source>
        <dbReference type="EMBL" id="ARN77924.1"/>
    </source>
</evidence>
<dbReference type="OrthoDB" id="1117657at2"/>
<feature type="signal peptide" evidence="1">
    <location>
        <begin position="1"/>
        <end position="20"/>
    </location>
</feature>
<dbReference type="Proteomes" id="UP000193431">
    <property type="component" value="Chromosome"/>
</dbReference>
<feature type="chain" id="PRO_5012687242" description="Adhesin domain-containing protein" evidence="1">
    <location>
        <begin position="21"/>
        <end position="367"/>
    </location>
</feature>